<proteinExistence type="predicted"/>
<evidence type="ECO:0000313" key="2">
    <source>
        <dbReference type="Proteomes" id="UP000076268"/>
    </source>
</evidence>
<keyword evidence="2" id="KW-1185">Reference proteome</keyword>
<dbReference type="OrthoDB" id="9810734at2"/>
<accession>A0A154BMD5</accession>
<organism evidence="1 2">
    <name type="scientific">Anaerosporomusa subterranea</name>
    <dbReference type="NCBI Taxonomy" id="1794912"/>
    <lineage>
        <taxon>Bacteria</taxon>
        <taxon>Bacillati</taxon>
        <taxon>Bacillota</taxon>
        <taxon>Negativicutes</taxon>
        <taxon>Acetonemataceae</taxon>
        <taxon>Anaerosporomusa</taxon>
    </lineage>
</organism>
<dbReference type="Gene3D" id="3.40.50.720">
    <property type="entry name" value="NAD(P)-binding Rossmann-like Domain"/>
    <property type="match status" value="1"/>
</dbReference>
<protein>
    <recommendedName>
        <fullName evidence="3">Oxidoreductase</fullName>
    </recommendedName>
</protein>
<dbReference type="EMBL" id="LSGP01000025">
    <property type="protein sequence ID" value="KYZ75139.1"/>
    <property type="molecule type" value="Genomic_DNA"/>
</dbReference>
<dbReference type="Proteomes" id="UP000076268">
    <property type="component" value="Unassembled WGS sequence"/>
</dbReference>
<comment type="caution">
    <text evidence="1">The sequence shown here is derived from an EMBL/GenBank/DDBJ whole genome shotgun (WGS) entry which is preliminary data.</text>
</comment>
<sequence length="74" mass="8104">MAGTNIRVTNMSPGAIDTDLKYTVTDPEMKIAVMQAYSENTLSPEDMAHAIHFAISEESNIAINEIIVRPANHC</sequence>
<dbReference type="SUPFAM" id="SSF51735">
    <property type="entry name" value="NAD(P)-binding Rossmann-fold domains"/>
    <property type="match status" value="1"/>
</dbReference>
<dbReference type="InterPro" id="IPR036291">
    <property type="entry name" value="NAD(P)-bd_dom_sf"/>
</dbReference>
<evidence type="ECO:0000313" key="1">
    <source>
        <dbReference type="EMBL" id="KYZ75139.1"/>
    </source>
</evidence>
<reference evidence="1 2" key="1">
    <citation type="submission" date="2016-02" db="EMBL/GenBank/DDBJ databases">
        <title>Anaerosporomusa subterraneum gen. nov., sp. nov., a spore-forming obligate anaerobe isolated from saprolite.</title>
        <authorList>
            <person name="Choi J.K."/>
            <person name="Shah M."/>
            <person name="Yee N."/>
        </authorList>
    </citation>
    <scope>NUCLEOTIDE SEQUENCE [LARGE SCALE GENOMIC DNA]</scope>
    <source>
        <strain evidence="1 2">RU4</strain>
    </source>
</reference>
<dbReference type="STRING" id="1794912.AXX12_13255"/>
<gene>
    <name evidence="1" type="ORF">AXX12_13255</name>
</gene>
<evidence type="ECO:0008006" key="3">
    <source>
        <dbReference type="Google" id="ProtNLM"/>
    </source>
</evidence>
<name>A0A154BMD5_ANASB</name>
<dbReference type="AlphaFoldDB" id="A0A154BMD5"/>
<dbReference type="RefSeq" id="WP_066244621.1">
    <property type="nucleotide sequence ID" value="NZ_LSGP01000025.1"/>
</dbReference>